<organism evidence="10 11">
    <name type="scientific">Metarhizium rileyi (strain RCEF 4871)</name>
    <name type="common">Nomuraea rileyi</name>
    <dbReference type="NCBI Taxonomy" id="1649241"/>
    <lineage>
        <taxon>Eukaryota</taxon>
        <taxon>Fungi</taxon>
        <taxon>Dikarya</taxon>
        <taxon>Ascomycota</taxon>
        <taxon>Pezizomycotina</taxon>
        <taxon>Sordariomycetes</taxon>
        <taxon>Hypocreomycetidae</taxon>
        <taxon>Hypocreales</taxon>
        <taxon>Clavicipitaceae</taxon>
        <taxon>Metarhizium</taxon>
    </lineage>
</organism>
<dbReference type="Pfam" id="PF07976">
    <property type="entry name" value="Phe_hydrox_dim"/>
    <property type="match status" value="1"/>
</dbReference>
<evidence type="ECO:0000259" key="8">
    <source>
        <dbReference type="Pfam" id="PF07976"/>
    </source>
</evidence>
<keyword evidence="4" id="KW-0560">Oxidoreductase</keyword>
<dbReference type="GO" id="GO:0016709">
    <property type="term" value="F:oxidoreductase activity, acting on paired donors, with incorporation or reduction of molecular oxygen, NAD(P)H as one donor, and incorporation of one atom of oxygen"/>
    <property type="evidence" value="ECO:0007669"/>
    <property type="project" value="UniProtKB-ARBA"/>
</dbReference>
<feature type="region of interest" description="Disordered" evidence="5">
    <location>
        <begin position="678"/>
        <end position="730"/>
    </location>
</feature>
<sequence length="1281" mass="142472">MPVFRETSNAARDLRILPSRAPPLPRLSQRPDFRNGSEENREVVVIGAGPSGLFLTLLLARYGITGSSLLCLDSKAETLKAGQADGLQPRTLEILQSLGIAGEIISEGCHMEEVAFWNPAQSASQRNGDEAHVQKGIERTSFVPDVDVPARFPFEVTIHQGRIERILQENLKLYAPEDTIRRSHRFLEYTVDETQAEFPILVKYEYDLPTGSTAKGTVRAKYLVGADGARSSVRKCMGIELQGETSDHIWGVCDFVADTDFPDIRKRCAVHSDAGSVMVIPREQMATGDYLTRLYVQVPGEASGSVDSATDKKTADKRRRGAVTLEYIFQQARAVFAPYRIEIKQGTAPDWWAAYQIGQRMASEFSARTADGVDRIFIVGDAGQGMNVSMMDSYNLAWKLAHSLHGLTPRTAAPGTADAILETFEQERVDTARQLIEFDTRFSHMFSGQIGPTTGAEAAGLTHEEFLRVFSEGNGFTSGCGLQYKPSRLVRRPAESHADDNLPRRDPLSGILTPGRRLLDVKVRRYADATTRHLHDEMPSTGRYHVLVLASNDLLDGSGASQAAVLSCIDILQQFPAGVINLIILHPLKDRFEWVDLPPGVKTYAEMRIYGLAKTEDAYDQLGVAKDEGLVAVIRPDGYRDDPFHFIPCTKDSVLPALDDPRPEHTWAKRFDPNPRHWSWGNATEGHEDDFEGPHDRHYPDRPGEPGEHHSPEIPGRLGKPTHPRPPHHGSYRGRGIYLCGYIDVPLDYTNESDTRISRLAVTKYQVSGLAHRGHRRPHDKPRHGAGTKSERTIVIEPGGPGGSGTSMAWRSSEHISKRLSDGKYDVLGWDPRGVNASLPTISCFPYDVDRDHWSIRMSQYRETSPSPRAQLEFFDVMSDSIFHACQKLHGDIPRFVSTAFVARDLEQIRLALGEDGLTGYLVSYGTGIGQTYANMFPNSVGRMILDGTEYVRDHRVLGGFGWTALDNGTDAFHDGFLGECVHAGPEHCALAKPEKGDAVTLDKLQERMETLIRSLTRRPLISYTKSSGPSLITYSNLVGLLYGAMYNAKGWPALAQMLYELEAGNTTLAATMLERSVWQYDPTKPPSPTKRPTSEELGALVICADQYDSPEPRDGLDWYESLWANMTTKSWIAGNSRFQNIFPCRHFTKYWPKPAEVFRGDLNKTLSNPVLLIAETYDPATPLRNGRRLLGEMGKNARLIAHHGYGHSSRDTSACTDAIAKAYILDGTLPKDQETACYADEKPYLYGVKKDGVQVQRDPIEIWDEHIRELALLKPPQLLG</sequence>
<dbReference type="Gene3D" id="3.40.30.20">
    <property type="match status" value="1"/>
</dbReference>
<gene>
    <name evidence="10" type="ORF">NOR_02420</name>
</gene>
<dbReference type="InterPro" id="IPR002938">
    <property type="entry name" value="FAD-bd"/>
</dbReference>
<feature type="domain" description="Phenol hydroxylase-like C-terminal dimerisation" evidence="8">
    <location>
        <begin position="483"/>
        <end position="639"/>
    </location>
</feature>
<dbReference type="OrthoDB" id="425534at2759"/>
<comment type="caution">
    <text evidence="10">The sequence shown here is derived from an EMBL/GenBank/DDBJ whole genome shotgun (WGS) entry which is preliminary data.</text>
</comment>
<reference evidence="10 11" key="1">
    <citation type="journal article" date="2016" name="Genome Biol. Evol.">
        <title>Divergent and convergent evolution of fungal pathogenicity.</title>
        <authorList>
            <person name="Shang Y."/>
            <person name="Xiao G."/>
            <person name="Zheng P."/>
            <person name="Cen K."/>
            <person name="Zhan S."/>
            <person name="Wang C."/>
        </authorList>
    </citation>
    <scope>NUCLEOTIDE SEQUENCE [LARGE SCALE GENOMIC DNA]</scope>
    <source>
        <strain evidence="10 11">RCEF 4871</strain>
    </source>
</reference>
<dbReference type="InterPro" id="IPR012941">
    <property type="entry name" value="Phe_hydrox_C_dim_dom"/>
</dbReference>
<dbReference type="GO" id="GO:0071949">
    <property type="term" value="F:FAD binding"/>
    <property type="evidence" value="ECO:0007669"/>
    <property type="project" value="InterPro"/>
</dbReference>
<dbReference type="PANTHER" id="PTHR43004">
    <property type="entry name" value="TRK SYSTEM POTASSIUM UPTAKE PROTEIN"/>
    <property type="match status" value="1"/>
</dbReference>
<keyword evidence="10" id="KW-0645">Protease</keyword>
<evidence type="ECO:0000313" key="10">
    <source>
        <dbReference type="EMBL" id="OAA47930.1"/>
    </source>
</evidence>
<dbReference type="SUPFAM" id="SSF53474">
    <property type="entry name" value="alpha/beta-Hydrolases"/>
    <property type="match status" value="1"/>
</dbReference>
<evidence type="ECO:0000256" key="3">
    <source>
        <dbReference type="ARBA" id="ARBA00022827"/>
    </source>
</evidence>
<feature type="compositionally biased region" description="Basic and acidic residues" evidence="5">
    <location>
        <begin position="692"/>
        <end position="712"/>
    </location>
</feature>
<dbReference type="GO" id="GO:0006508">
    <property type="term" value="P:proteolysis"/>
    <property type="evidence" value="ECO:0007669"/>
    <property type="project" value="UniProtKB-KW"/>
</dbReference>
<name>A0A162M060_METRR</name>
<comment type="similarity">
    <text evidence="1">Belongs to the PheA/TfdB FAD monooxygenase family.</text>
</comment>
<dbReference type="Gene3D" id="3.30.9.10">
    <property type="entry name" value="D-Amino Acid Oxidase, subunit A, domain 2"/>
    <property type="match status" value="1"/>
</dbReference>
<keyword evidence="3" id="KW-0274">FAD</keyword>
<feature type="domain" description="Peptidase S33 tripeptidyl aminopeptidase-like C-terminal" evidence="9">
    <location>
        <begin position="1151"/>
        <end position="1237"/>
    </location>
</feature>
<evidence type="ECO:0000256" key="1">
    <source>
        <dbReference type="ARBA" id="ARBA00007801"/>
    </source>
</evidence>
<dbReference type="STRING" id="1081105.A0A162M060"/>
<dbReference type="Pfam" id="PF08386">
    <property type="entry name" value="Abhydrolase_4"/>
    <property type="match status" value="1"/>
</dbReference>
<keyword evidence="10" id="KW-0378">Hydrolase</keyword>
<dbReference type="SUPFAM" id="SSF51905">
    <property type="entry name" value="FAD/NAD(P)-binding domain"/>
    <property type="match status" value="1"/>
</dbReference>
<keyword evidence="11" id="KW-1185">Reference proteome</keyword>
<feature type="domain" description="AB hydrolase-1" evidence="6">
    <location>
        <begin position="793"/>
        <end position="949"/>
    </location>
</feature>
<dbReference type="Gene3D" id="3.50.50.60">
    <property type="entry name" value="FAD/NAD(P)-binding domain"/>
    <property type="match status" value="1"/>
</dbReference>
<evidence type="ECO:0000259" key="6">
    <source>
        <dbReference type="Pfam" id="PF00561"/>
    </source>
</evidence>
<dbReference type="Gene3D" id="3.40.50.1820">
    <property type="entry name" value="alpha/beta hydrolase"/>
    <property type="match status" value="1"/>
</dbReference>
<feature type="compositionally biased region" description="Basic residues" evidence="5">
    <location>
        <begin position="772"/>
        <end position="786"/>
    </location>
</feature>
<keyword evidence="2" id="KW-0285">Flavoprotein</keyword>
<dbReference type="PANTHER" id="PTHR43004:SF15">
    <property type="entry name" value="MONOOXYGENASE, PUTATIVE (AFU_ORTHOLOGUE AFUA_6G03030)-RELATED"/>
    <property type="match status" value="1"/>
</dbReference>
<feature type="region of interest" description="Disordered" evidence="5">
    <location>
        <begin position="768"/>
        <end position="788"/>
    </location>
</feature>
<dbReference type="InterPro" id="IPR038220">
    <property type="entry name" value="PHOX_C_sf"/>
</dbReference>
<evidence type="ECO:0000256" key="4">
    <source>
        <dbReference type="ARBA" id="ARBA00023002"/>
    </source>
</evidence>
<dbReference type="SUPFAM" id="SSF54373">
    <property type="entry name" value="FAD-linked reductases, C-terminal domain"/>
    <property type="match status" value="1"/>
</dbReference>
<dbReference type="PRINTS" id="PR00420">
    <property type="entry name" value="RNGMNOXGNASE"/>
</dbReference>
<dbReference type="EMBL" id="AZHC01000005">
    <property type="protein sequence ID" value="OAA47930.1"/>
    <property type="molecule type" value="Genomic_DNA"/>
</dbReference>
<proteinExistence type="inferred from homology"/>
<dbReference type="GO" id="GO:0008233">
    <property type="term" value="F:peptidase activity"/>
    <property type="evidence" value="ECO:0007669"/>
    <property type="project" value="UniProtKB-KW"/>
</dbReference>
<dbReference type="InterPro" id="IPR036188">
    <property type="entry name" value="FAD/NAD-bd_sf"/>
</dbReference>
<evidence type="ECO:0000259" key="7">
    <source>
        <dbReference type="Pfam" id="PF01494"/>
    </source>
</evidence>
<evidence type="ECO:0000313" key="11">
    <source>
        <dbReference type="Proteomes" id="UP000243498"/>
    </source>
</evidence>
<feature type="compositionally biased region" description="Basic residues" evidence="5">
    <location>
        <begin position="720"/>
        <end position="730"/>
    </location>
</feature>
<dbReference type="InterPro" id="IPR036249">
    <property type="entry name" value="Thioredoxin-like_sf"/>
</dbReference>
<dbReference type="InterPro" id="IPR000073">
    <property type="entry name" value="AB_hydrolase_1"/>
</dbReference>
<protein>
    <submittedName>
        <fullName evidence="10">Protease</fullName>
    </submittedName>
</protein>
<dbReference type="InterPro" id="IPR050641">
    <property type="entry name" value="RIFMO-like"/>
</dbReference>
<evidence type="ECO:0000256" key="5">
    <source>
        <dbReference type="SAM" id="MobiDB-lite"/>
    </source>
</evidence>
<feature type="domain" description="FAD-binding" evidence="7">
    <location>
        <begin position="42"/>
        <end position="438"/>
    </location>
</feature>
<evidence type="ECO:0000259" key="9">
    <source>
        <dbReference type="Pfam" id="PF08386"/>
    </source>
</evidence>
<dbReference type="Pfam" id="PF00561">
    <property type="entry name" value="Abhydrolase_1"/>
    <property type="match status" value="1"/>
</dbReference>
<dbReference type="Proteomes" id="UP000243498">
    <property type="component" value="Unassembled WGS sequence"/>
</dbReference>
<dbReference type="InterPro" id="IPR013595">
    <property type="entry name" value="Pept_S33_TAP-like_C"/>
</dbReference>
<evidence type="ECO:0000256" key="2">
    <source>
        <dbReference type="ARBA" id="ARBA00022630"/>
    </source>
</evidence>
<accession>A0A162M060</accession>
<dbReference type="Pfam" id="PF01494">
    <property type="entry name" value="FAD_binding_3"/>
    <property type="match status" value="1"/>
</dbReference>
<dbReference type="SUPFAM" id="SSF52833">
    <property type="entry name" value="Thioredoxin-like"/>
    <property type="match status" value="1"/>
</dbReference>
<dbReference type="InterPro" id="IPR029058">
    <property type="entry name" value="AB_hydrolase_fold"/>
</dbReference>